<dbReference type="Pfam" id="PF01638">
    <property type="entry name" value="HxlR"/>
    <property type="match status" value="1"/>
</dbReference>
<protein>
    <submittedName>
        <fullName evidence="5">DNA-binding HxlR family transcriptional regulator</fullName>
    </submittedName>
</protein>
<dbReference type="GO" id="GO:0003677">
    <property type="term" value="F:DNA binding"/>
    <property type="evidence" value="ECO:0007669"/>
    <property type="project" value="UniProtKB-KW"/>
</dbReference>
<dbReference type="AlphaFoldDB" id="A0A7W4UNT6"/>
<keyword evidence="3" id="KW-0804">Transcription</keyword>
<dbReference type="InterPro" id="IPR036390">
    <property type="entry name" value="WH_DNA-bd_sf"/>
</dbReference>
<evidence type="ECO:0000256" key="2">
    <source>
        <dbReference type="ARBA" id="ARBA00023125"/>
    </source>
</evidence>
<sequence>MSPKWNVFSATCPSRTSLAQIANKWTAMIVITLSQGPKRFSELHRTIEGISKKVLVDTLRSLERDGMLERAERDGHRVYALTPLGTSPEAPLLALQVWAEAHIEEVLVSRDAFDERTDDVLAAADSSGDQSSRRMR</sequence>
<name>A0A7W4UNT6_9MICO</name>
<dbReference type="Gene3D" id="1.10.10.10">
    <property type="entry name" value="Winged helix-like DNA-binding domain superfamily/Winged helix DNA-binding domain"/>
    <property type="match status" value="1"/>
</dbReference>
<feature type="domain" description="HTH hxlR-type" evidence="4">
    <location>
        <begin position="12"/>
        <end position="107"/>
    </location>
</feature>
<keyword evidence="1" id="KW-0805">Transcription regulation</keyword>
<evidence type="ECO:0000259" key="4">
    <source>
        <dbReference type="PROSITE" id="PS51118"/>
    </source>
</evidence>
<evidence type="ECO:0000313" key="6">
    <source>
        <dbReference type="Proteomes" id="UP000545286"/>
    </source>
</evidence>
<keyword evidence="6" id="KW-1185">Reference proteome</keyword>
<keyword evidence="2 5" id="KW-0238">DNA-binding</keyword>
<gene>
    <name evidence="5" type="ORF">FHX72_001940</name>
</gene>
<evidence type="ECO:0000256" key="3">
    <source>
        <dbReference type="ARBA" id="ARBA00023163"/>
    </source>
</evidence>
<dbReference type="PROSITE" id="PS51118">
    <property type="entry name" value="HTH_HXLR"/>
    <property type="match status" value="1"/>
</dbReference>
<evidence type="ECO:0000313" key="5">
    <source>
        <dbReference type="EMBL" id="MBB2957803.1"/>
    </source>
</evidence>
<dbReference type="EMBL" id="JACHWJ010000002">
    <property type="protein sequence ID" value="MBB2957803.1"/>
    <property type="molecule type" value="Genomic_DNA"/>
</dbReference>
<reference evidence="5 6" key="1">
    <citation type="submission" date="2020-08" db="EMBL/GenBank/DDBJ databases">
        <title>Sequencing the genomes of 1000 actinobacteria strains.</title>
        <authorList>
            <person name="Klenk H.-P."/>
        </authorList>
    </citation>
    <scope>NUCLEOTIDE SEQUENCE [LARGE SCALE GENOMIC DNA]</scope>
    <source>
        <strain evidence="5 6">DSM 20419</strain>
    </source>
</reference>
<dbReference type="PANTHER" id="PTHR33204:SF37">
    <property type="entry name" value="HTH-TYPE TRANSCRIPTIONAL REGULATOR YODB"/>
    <property type="match status" value="1"/>
</dbReference>
<dbReference type="RefSeq" id="WP_183624591.1">
    <property type="nucleotide sequence ID" value="NZ_JACHWJ010000002.1"/>
</dbReference>
<organism evidence="5 6">
    <name type="scientific">Pseudoclavibacter helvolus</name>
    <dbReference type="NCBI Taxonomy" id="255205"/>
    <lineage>
        <taxon>Bacteria</taxon>
        <taxon>Bacillati</taxon>
        <taxon>Actinomycetota</taxon>
        <taxon>Actinomycetes</taxon>
        <taxon>Micrococcales</taxon>
        <taxon>Microbacteriaceae</taxon>
        <taxon>Pseudoclavibacter</taxon>
    </lineage>
</organism>
<dbReference type="Proteomes" id="UP000545286">
    <property type="component" value="Unassembled WGS sequence"/>
</dbReference>
<evidence type="ECO:0000256" key="1">
    <source>
        <dbReference type="ARBA" id="ARBA00023015"/>
    </source>
</evidence>
<dbReference type="InterPro" id="IPR002577">
    <property type="entry name" value="HTH_HxlR"/>
</dbReference>
<dbReference type="InterPro" id="IPR036388">
    <property type="entry name" value="WH-like_DNA-bd_sf"/>
</dbReference>
<accession>A0A7W4UNT6</accession>
<proteinExistence type="predicted"/>
<comment type="caution">
    <text evidence="5">The sequence shown here is derived from an EMBL/GenBank/DDBJ whole genome shotgun (WGS) entry which is preliminary data.</text>
</comment>
<dbReference type="PANTHER" id="PTHR33204">
    <property type="entry name" value="TRANSCRIPTIONAL REGULATOR, MARR FAMILY"/>
    <property type="match status" value="1"/>
</dbReference>
<dbReference type="SUPFAM" id="SSF46785">
    <property type="entry name" value="Winged helix' DNA-binding domain"/>
    <property type="match status" value="1"/>
</dbReference>